<dbReference type="OrthoDB" id="10250354at2759"/>
<reference evidence="3 4" key="1">
    <citation type="submission" date="2014-11" db="EMBL/GenBank/DDBJ databases">
        <authorList>
            <person name="Zhu J."/>
            <person name="Qi W."/>
            <person name="Song R."/>
        </authorList>
    </citation>
    <scope>NUCLEOTIDE SEQUENCE [LARGE SCALE GENOMIC DNA]</scope>
</reference>
<keyword evidence="4" id="KW-1185">Reference proteome</keyword>
<sequence length="213" mass="23417">MHYDRYGKEVLSQVVASDADLGPSSATASNPATGAVKAIEWRTQQEEHNEIPSQEHESAASPIEPAKALLSGEGRQEQLPPTDAVEPLLSLRSDECLPLSPPPTCDRPSGDGGGASVEPRVVREAAYYDRLKVPTDATYAQIRKQYLSLARVCHPDKNPNDREATETFQFTTLSAQQDSFNGECATRPTASRWSAIWLESSVEREYETQKQIS</sequence>
<dbReference type="STRING" id="1169540.A0A0G4FDX6"/>
<dbReference type="EMBL" id="CDMY01000410">
    <property type="protein sequence ID" value="CEM11164.1"/>
    <property type="molecule type" value="Genomic_DNA"/>
</dbReference>
<dbReference type="InterPro" id="IPR001623">
    <property type="entry name" value="DnaJ_domain"/>
</dbReference>
<organism evidence="3 4">
    <name type="scientific">Vitrella brassicaformis (strain CCMP3155)</name>
    <dbReference type="NCBI Taxonomy" id="1169540"/>
    <lineage>
        <taxon>Eukaryota</taxon>
        <taxon>Sar</taxon>
        <taxon>Alveolata</taxon>
        <taxon>Colpodellida</taxon>
        <taxon>Vitrellaceae</taxon>
        <taxon>Vitrella</taxon>
    </lineage>
</organism>
<gene>
    <name evidence="3" type="ORF">Vbra_9049</name>
</gene>
<dbReference type="PANTHER" id="PTHR44094">
    <property type="entry name" value="DNAJ HEAT SHOCK N-TERMINAL DOMAIN-CONTAINING PROTEIN"/>
    <property type="match status" value="1"/>
</dbReference>
<feature type="domain" description="J" evidence="2">
    <location>
        <begin position="126"/>
        <end position="194"/>
    </location>
</feature>
<proteinExistence type="predicted"/>
<feature type="compositionally biased region" description="Basic and acidic residues" evidence="1">
    <location>
        <begin position="41"/>
        <end position="58"/>
    </location>
</feature>
<evidence type="ECO:0000256" key="1">
    <source>
        <dbReference type="SAM" id="MobiDB-lite"/>
    </source>
</evidence>
<dbReference type="PROSITE" id="PS50076">
    <property type="entry name" value="DNAJ_2"/>
    <property type="match status" value="1"/>
</dbReference>
<dbReference type="PANTHER" id="PTHR44094:SF8">
    <property type="entry name" value="DNAJ HEAT SHOCK N-TERMINAL DOMAIN-CONTAINING PROTEIN-RELATED"/>
    <property type="match status" value="1"/>
</dbReference>
<dbReference type="AlphaFoldDB" id="A0A0G4FDX6"/>
<dbReference type="Pfam" id="PF00226">
    <property type="entry name" value="DnaJ"/>
    <property type="match status" value="1"/>
</dbReference>
<dbReference type="InterPro" id="IPR052423">
    <property type="entry name" value="EMIR"/>
</dbReference>
<dbReference type="SMART" id="SM00271">
    <property type="entry name" value="DnaJ"/>
    <property type="match status" value="1"/>
</dbReference>
<dbReference type="Gene3D" id="1.10.287.110">
    <property type="entry name" value="DnaJ domain"/>
    <property type="match status" value="1"/>
</dbReference>
<feature type="region of interest" description="Disordered" evidence="1">
    <location>
        <begin position="41"/>
        <end position="118"/>
    </location>
</feature>
<dbReference type="Proteomes" id="UP000041254">
    <property type="component" value="Unassembled WGS sequence"/>
</dbReference>
<dbReference type="InterPro" id="IPR036869">
    <property type="entry name" value="J_dom_sf"/>
</dbReference>
<evidence type="ECO:0000313" key="4">
    <source>
        <dbReference type="Proteomes" id="UP000041254"/>
    </source>
</evidence>
<evidence type="ECO:0000313" key="3">
    <source>
        <dbReference type="EMBL" id="CEM11164.1"/>
    </source>
</evidence>
<dbReference type="VEuPathDB" id="CryptoDB:Vbra_9049"/>
<evidence type="ECO:0000259" key="2">
    <source>
        <dbReference type="PROSITE" id="PS50076"/>
    </source>
</evidence>
<dbReference type="CDD" id="cd06257">
    <property type="entry name" value="DnaJ"/>
    <property type="match status" value="1"/>
</dbReference>
<name>A0A0G4FDX6_VITBC</name>
<dbReference type="SUPFAM" id="SSF46565">
    <property type="entry name" value="Chaperone J-domain"/>
    <property type="match status" value="1"/>
</dbReference>
<dbReference type="InParanoid" id="A0A0G4FDX6"/>
<protein>
    <recommendedName>
        <fullName evidence="2">J domain-containing protein</fullName>
    </recommendedName>
</protein>
<accession>A0A0G4FDX6</accession>